<feature type="domain" description="Glycosyl transferase family 1" evidence="1">
    <location>
        <begin position="179"/>
        <end position="326"/>
    </location>
</feature>
<protein>
    <submittedName>
        <fullName evidence="3">UDP-N-acetylglucosamine--peptide N-acetylglucosaminyltransferase GtfA subunit</fullName>
        <ecNumber evidence="3">2.4.1.-</ecNumber>
    </submittedName>
</protein>
<organism evidence="3 4">
    <name type="scientific">Vibrio marisflavi CECT 7928</name>
    <dbReference type="NCBI Taxonomy" id="634439"/>
    <lineage>
        <taxon>Bacteria</taxon>
        <taxon>Pseudomonadati</taxon>
        <taxon>Pseudomonadota</taxon>
        <taxon>Gammaproteobacteria</taxon>
        <taxon>Vibrionales</taxon>
        <taxon>Vibrionaceae</taxon>
        <taxon>Vibrio</taxon>
    </lineage>
</organism>
<feature type="domain" description="Glycosyltransferase subfamily 4-like N-terminal" evidence="2">
    <location>
        <begin position="18"/>
        <end position="158"/>
    </location>
</feature>
<evidence type="ECO:0000313" key="3">
    <source>
        <dbReference type="EMBL" id="CAH0536153.1"/>
    </source>
</evidence>
<dbReference type="CDD" id="cd03801">
    <property type="entry name" value="GT4_PimA-like"/>
    <property type="match status" value="1"/>
</dbReference>
<comment type="caution">
    <text evidence="3">The sequence shown here is derived from an EMBL/GenBank/DDBJ whole genome shotgun (WGS) entry which is preliminary data.</text>
</comment>
<evidence type="ECO:0000313" key="4">
    <source>
        <dbReference type="Proteomes" id="UP000838748"/>
    </source>
</evidence>
<keyword evidence="3" id="KW-0808">Transferase</keyword>
<dbReference type="EMBL" id="CAKLDM010000001">
    <property type="protein sequence ID" value="CAH0536153.1"/>
    <property type="molecule type" value="Genomic_DNA"/>
</dbReference>
<dbReference type="RefSeq" id="WP_237359654.1">
    <property type="nucleotide sequence ID" value="NZ_CAKLDM010000001.1"/>
</dbReference>
<keyword evidence="3" id="KW-0328">Glycosyltransferase</keyword>
<reference evidence="3" key="1">
    <citation type="submission" date="2021-11" db="EMBL/GenBank/DDBJ databases">
        <authorList>
            <person name="Rodrigo-Torres L."/>
            <person name="Arahal R. D."/>
            <person name="Lucena T."/>
        </authorList>
    </citation>
    <scope>NUCLEOTIDE SEQUENCE</scope>
    <source>
        <strain evidence="3">CECT 7928</strain>
    </source>
</reference>
<dbReference type="PANTHER" id="PTHR12526">
    <property type="entry name" value="GLYCOSYLTRANSFERASE"/>
    <property type="match status" value="1"/>
</dbReference>
<proteinExistence type="predicted"/>
<keyword evidence="4" id="KW-1185">Reference proteome</keyword>
<dbReference type="PANTHER" id="PTHR12526:SF630">
    <property type="entry name" value="GLYCOSYLTRANSFERASE"/>
    <property type="match status" value="1"/>
</dbReference>
<dbReference type="Proteomes" id="UP000838748">
    <property type="component" value="Unassembled WGS sequence"/>
</dbReference>
<dbReference type="Pfam" id="PF13439">
    <property type="entry name" value="Glyco_transf_4"/>
    <property type="match status" value="1"/>
</dbReference>
<sequence>MKEIQPNEIWLVIDSLRYGGIETHTLELAKGLRENNIPVRVILLKRYSDTQLILEKLKLALIPFETLNDLYPKLSTLAALKKAAKTYKPSVLHAHGYKASIVSKIVKWLLPSLQIKQISTYHAGETPKGRVKLYDALDRYTTFMSNVSLAVSRKIQAKLPFSSIHINNFVSFDNAPLSSGKQIAFVGRLSEEKAPDRFIDLARSFPLENFHIYGTGPMEQQLKQLMEHSSSNIYFHGHQKNMNKVWENIGILIICSRFEGLPMTALEAMARGVMVVSLDVGDLNLLIKNKFNGFIADNDEQLPKLLWECLKLPMEQKVTLRENAQRTIELSYSRQAAVRQLIQYYGTSPLTQNTSQI</sequence>
<dbReference type="EC" id="2.4.1.-" evidence="3"/>
<dbReference type="Pfam" id="PF00534">
    <property type="entry name" value="Glycos_transf_1"/>
    <property type="match status" value="1"/>
</dbReference>
<gene>
    <name evidence="3" type="primary">gtfA</name>
    <name evidence="3" type="ORF">VMF7928_00246</name>
</gene>
<name>A0ABM8ZYX2_9VIBR</name>
<accession>A0ABM8ZYX2</accession>
<dbReference type="InterPro" id="IPR028098">
    <property type="entry name" value="Glyco_trans_4-like_N"/>
</dbReference>
<dbReference type="GO" id="GO:0016757">
    <property type="term" value="F:glycosyltransferase activity"/>
    <property type="evidence" value="ECO:0007669"/>
    <property type="project" value="UniProtKB-KW"/>
</dbReference>
<dbReference type="InterPro" id="IPR001296">
    <property type="entry name" value="Glyco_trans_1"/>
</dbReference>
<dbReference type="SUPFAM" id="SSF53756">
    <property type="entry name" value="UDP-Glycosyltransferase/glycogen phosphorylase"/>
    <property type="match status" value="1"/>
</dbReference>
<dbReference type="Gene3D" id="3.40.50.2000">
    <property type="entry name" value="Glycogen Phosphorylase B"/>
    <property type="match status" value="2"/>
</dbReference>
<evidence type="ECO:0000259" key="1">
    <source>
        <dbReference type="Pfam" id="PF00534"/>
    </source>
</evidence>
<evidence type="ECO:0000259" key="2">
    <source>
        <dbReference type="Pfam" id="PF13439"/>
    </source>
</evidence>